<dbReference type="RefSeq" id="WP_192141907.1">
    <property type="nucleotide sequence ID" value="NZ_JACYXZ010000002.1"/>
</dbReference>
<dbReference type="InterPro" id="IPR016032">
    <property type="entry name" value="Sig_transdc_resp-reg_C-effctor"/>
</dbReference>
<dbReference type="CDD" id="cd06170">
    <property type="entry name" value="LuxR_C_like"/>
    <property type="match status" value="1"/>
</dbReference>
<dbReference type="EMBL" id="JACYXZ010000002">
    <property type="protein sequence ID" value="MBD8869306.1"/>
    <property type="molecule type" value="Genomic_DNA"/>
</dbReference>
<accession>A0A927K7N2</accession>
<dbReference type="InterPro" id="IPR000792">
    <property type="entry name" value="Tscrpt_reg_LuxR_C"/>
</dbReference>
<proteinExistence type="predicted"/>
<keyword evidence="1" id="KW-0805">Transcription regulation</keyword>
<evidence type="ECO:0000256" key="3">
    <source>
        <dbReference type="ARBA" id="ARBA00023163"/>
    </source>
</evidence>
<reference evidence="5" key="1">
    <citation type="submission" date="2020-09" db="EMBL/GenBank/DDBJ databases">
        <title>Nocardioides sp. strain MJB4 16S ribosomal RNA gene Genome sequencing and assembly.</title>
        <authorList>
            <person name="Kim I."/>
        </authorList>
    </citation>
    <scope>NUCLEOTIDE SEQUENCE</scope>
    <source>
        <strain evidence="5">MJB4</strain>
    </source>
</reference>
<evidence type="ECO:0000256" key="2">
    <source>
        <dbReference type="ARBA" id="ARBA00023125"/>
    </source>
</evidence>
<comment type="caution">
    <text evidence="5">The sequence shown here is derived from an EMBL/GenBank/DDBJ whole genome shotgun (WGS) entry which is preliminary data.</text>
</comment>
<dbReference type="InterPro" id="IPR036388">
    <property type="entry name" value="WH-like_DNA-bd_sf"/>
</dbReference>
<name>A0A927K7N2_9ACTN</name>
<feature type="domain" description="HTH luxR-type" evidence="4">
    <location>
        <begin position="267"/>
        <end position="332"/>
    </location>
</feature>
<dbReference type="SUPFAM" id="SSF46894">
    <property type="entry name" value="C-terminal effector domain of the bipartite response regulators"/>
    <property type="match status" value="1"/>
</dbReference>
<protein>
    <submittedName>
        <fullName evidence="5">Helix-turn-helix transcriptional regulator</fullName>
    </submittedName>
</protein>
<dbReference type="PROSITE" id="PS50043">
    <property type="entry name" value="HTH_LUXR_2"/>
    <property type="match status" value="1"/>
</dbReference>
<dbReference type="GO" id="GO:0006355">
    <property type="term" value="P:regulation of DNA-templated transcription"/>
    <property type="evidence" value="ECO:0007669"/>
    <property type="project" value="InterPro"/>
</dbReference>
<evidence type="ECO:0000256" key="1">
    <source>
        <dbReference type="ARBA" id="ARBA00023015"/>
    </source>
</evidence>
<sequence>MAEFLADVEDLLQSVLPHAAACVGMLDPATRLVTSAHKYGDLAGRDEHDRDWGLIEYGTPEETSFITLSRARVPAASVDRITHGDRRRSRRTRDLIEPRFGYGDELRWVARDAGSTWGGVALFRSAGERAFQEADVVLATRLSSIVGAGLRCGLIAQMASPPHQRTVAPLVWIVDRNDSMTLLTPRAQQDSPGIVPSLGPPALAGGLVAAARRYGRGLCDEAPHCCLRLGDGRWVSVDAVPISRRDGRGGDVVVTMVEMGASPIGPLVASALGLSHREREVTRLVLAGETTAEIAGRLHISTYTVQDHLKAVFEKAGVHSRRELVCKVFFHVSAAFAEAPKGG</sequence>
<organism evidence="5 6">
    <name type="scientific">Nocardioides donggukensis</name>
    <dbReference type="NCBI Taxonomy" id="2774019"/>
    <lineage>
        <taxon>Bacteria</taxon>
        <taxon>Bacillati</taxon>
        <taxon>Actinomycetota</taxon>
        <taxon>Actinomycetes</taxon>
        <taxon>Propionibacteriales</taxon>
        <taxon>Nocardioidaceae</taxon>
        <taxon>Nocardioides</taxon>
    </lineage>
</organism>
<dbReference type="PANTHER" id="PTHR44688:SF16">
    <property type="entry name" value="DNA-BINDING TRANSCRIPTIONAL ACTIVATOR DEVR_DOSR"/>
    <property type="match status" value="1"/>
</dbReference>
<evidence type="ECO:0000259" key="4">
    <source>
        <dbReference type="PROSITE" id="PS50043"/>
    </source>
</evidence>
<evidence type="ECO:0000313" key="6">
    <source>
        <dbReference type="Proteomes" id="UP000616839"/>
    </source>
</evidence>
<keyword evidence="6" id="KW-1185">Reference proteome</keyword>
<dbReference type="SMART" id="SM00421">
    <property type="entry name" value="HTH_LUXR"/>
    <property type="match status" value="1"/>
</dbReference>
<dbReference type="Proteomes" id="UP000616839">
    <property type="component" value="Unassembled WGS sequence"/>
</dbReference>
<keyword evidence="3" id="KW-0804">Transcription</keyword>
<dbReference type="PROSITE" id="PS00622">
    <property type="entry name" value="HTH_LUXR_1"/>
    <property type="match status" value="1"/>
</dbReference>
<dbReference type="Gene3D" id="1.10.10.10">
    <property type="entry name" value="Winged helix-like DNA-binding domain superfamily/Winged helix DNA-binding domain"/>
    <property type="match status" value="1"/>
</dbReference>
<dbReference type="Pfam" id="PF00196">
    <property type="entry name" value="GerE"/>
    <property type="match status" value="1"/>
</dbReference>
<dbReference type="PRINTS" id="PR00038">
    <property type="entry name" value="HTHLUXR"/>
</dbReference>
<dbReference type="GO" id="GO:0003677">
    <property type="term" value="F:DNA binding"/>
    <property type="evidence" value="ECO:0007669"/>
    <property type="project" value="UniProtKB-KW"/>
</dbReference>
<dbReference type="PANTHER" id="PTHR44688">
    <property type="entry name" value="DNA-BINDING TRANSCRIPTIONAL ACTIVATOR DEVR_DOSR"/>
    <property type="match status" value="1"/>
</dbReference>
<dbReference type="AlphaFoldDB" id="A0A927K7N2"/>
<keyword evidence="2" id="KW-0238">DNA-binding</keyword>
<evidence type="ECO:0000313" key="5">
    <source>
        <dbReference type="EMBL" id="MBD8869306.1"/>
    </source>
</evidence>
<gene>
    <name evidence="5" type="ORF">IE331_06690</name>
</gene>